<protein>
    <submittedName>
        <fullName evidence="9">ABC-type uncharacterized transport system involved in gliding motility auxiliary component-like protein</fullName>
        <ecNumber evidence="9">4.1.3.27</ecNumber>
    </submittedName>
</protein>
<dbReference type="PANTHER" id="PTHR30294">
    <property type="entry name" value="MEMBRANE COMPONENT OF ABC TRANSPORTER YHHJ-RELATED"/>
    <property type="match status" value="1"/>
</dbReference>
<dbReference type="RefSeq" id="WP_013046964.1">
    <property type="nucleotide sequence ID" value="NC_014010.1"/>
</dbReference>
<feature type="transmembrane region" description="Helical" evidence="6">
    <location>
        <begin position="834"/>
        <end position="853"/>
    </location>
</feature>
<dbReference type="AlphaFoldDB" id="D5BNE4"/>
<evidence type="ECO:0000256" key="4">
    <source>
        <dbReference type="ARBA" id="ARBA00022989"/>
    </source>
</evidence>
<dbReference type="EMBL" id="CP001751">
    <property type="protein sequence ID" value="ADE40337.1"/>
    <property type="molecule type" value="Genomic_DNA"/>
</dbReference>
<evidence type="ECO:0000313" key="9">
    <source>
        <dbReference type="EMBL" id="ADE40337.1"/>
    </source>
</evidence>
<feature type="transmembrane region" description="Helical" evidence="6">
    <location>
        <begin position="171"/>
        <end position="191"/>
    </location>
</feature>
<sequence length="858" mass="93925">MKTTHAESSQMAMIMAAARHEWRQLTYSPLTLIFQVGFLLTLATAVFVIGDFFSTDLVVMDLQWTFLPWVANVFIPALAMRAFHGQNNEGSMELTLSLPLSAASITIGKWLTGSFILLITLAMTFPFAVTIAYLGSPDWGIIIAGYIGASLLLASAYAVAMLAAALCRDQIAAFVLGLGFLLALMLLDSGLGELTILPPALQWIADTLYLASPRHWLDEMADGRIDLAGLVYFTALIGLTLGATTILLSRFRRNVAPNLASICARLSLVTVGIMAIMGLSGLLSGVPIALDLTQQKSFSLHPETVHIAKQSQSHVKTPIEITLFYNKDETPVPARIRQHVRRVESLLTQFENYADGGIIIKKIAVEPDSVIEESALLDGIQRVPMSSGDSLYFGATFQLGDRHAAISYFDERRAELLEYDLALAVSNLGRKTTPKIGILSSLFIPRNVDEPRPGLAILEELKNQFDIAIIPYFGDSLPDDLDALLVIDTPVLKAGMLRAIDSHVMAGKGLMVMVDPHQRLNRGNAKLEAAPISQTDIFTIIDLLASYGIRFDQNRVIGDGTMAATVVGNDGNQINYPYWLRVRRDALSTTHSTTADLNELLFAEAGYFSLSSDENSDLTATSLVTTSGETGSQDRTLFRSSAPDQLAASFKPDKGGVRSVAVHVAGGLPTAFDGDSRADSASVFAIADTDWIYDPMSLQGSGEGGAAFLRPLNDNFAFMVNMVEFLAGDNRLLGIRSRGNLVRSFTLVEEMMRNAQQIYKDTESNFINQIAKVEDSITEVLSLTGAKSVDELPSNLQDQIRDLQTMLLPLRQKLRQIRRSMREDVETLFQQATVFNIIAGPLLALILNLLFWYRRKQG</sequence>
<feature type="transmembrane region" description="Helical" evidence="6">
    <location>
        <begin position="115"/>
        <end position="135"/>
    </location>
</feature>
<dbReference type="Pfam" id="PF23357">
    <property type="entry name" value="DUF7088"/>
    <property type="match status" value="1"/>
</dbReference>
<dbReference type="EC" id="4.1.3.27" evidence="9"/>
<feature type="transmembrane region" description="Helical" evidence="6">
    <location>
        <begin position="227"/>
        <end position="248"/>
    </location>
</feature>
<feature type="domain" description="ABC-type uncharacterised transport system" evidence="7">
    <location>
        <begin position="434"/>
        <end position="722"/>
    </location>
</feature>
<keyword evidence="9" id="KW-0456">Lyase</keyword>
<keyword evidence="2" id="KW-1003">Cell membrane</keyword>
<evidence type="ECO:0000313" key="10">
    <source>
        <dbReference type="Proteomes" id="UP000007460"/>
    </source>
</evidence>
<dbReference type="Proteomes" id="UP000007460">
    <property type="component" value="Chromosome"/>
</dbReference>
<feature type="domain" description="DUF7088" evidence="8">
    <location>
        <begin position="294"/>
        <end position="397"/>
    </location>
</feature>
<reference evidence="9 10" key="1">
    <citation type="journal article" date="2010" name="J. Bacteriol.">
        <title>Complete genome sequence of "Candidatus Puniceispirillum marinum" IMCC1322, a representative of the SAR116 clade in the Alphaproteobacteria.</title>
        <authorList>
            <person name="Oh H.M."/>
            <person name="Kwon K.K."/>
            <person name="Kang I."/>
            <person name="Kang S.G."/>
            <person name="Lee J.H."/>
            <person name="Kim S.J."/>
            <person name="Cho J.C."/>
        </authorList>
    </citation>
    <scope>NUCLEOTIDE SEQUENCE [LARGE SCALE GENOMIC DNA]</scope>
    <source>
        <strain evidence="9 10">IMCC1322</strain>
    </source>
</reference>
<dbReference type="InterPro" id="IPR051449">
    <property type="entry name" value="ABC-2_transporter_component"/>
</dbReference>
<keyword evidence="3 6" id="KW-0812">Transmembrane</keyword>
<dbReference type="HOGENOM" id="CLU_333123_0_0_5"/>
<name>D5BNE4_PUNMI</name>
<dbReference type="OrthoDB" id="9777219at2"/>
<dbReference type="Pfam" id="PF09822">
    <property type="entry name" value="ABC_transp_aux"/>
    <property type="match status" value="1"/>
</dbReference>
<feature type="transmembrane region" description="Helical" evidence="6">
    <location>
        <begin position="62"/>
        <end position="83"/>
    </location>
</feature>
<feature type="transmembrane region" description="Helical" evidence="6">
    <location>
        <begin position="29"/>
        <end position="50"/>
    </location>
</feature>
<dbReference type="eggNOG" id="COG1277">
    <property type="taxonomic scope" value="Bacteria"/>
</dbReference>
<keyword evidence="5 6" id="KW-0472">Membrane</keyword>
<dbReference type="GO" id="GO:0140359">
    <property type="term" value="F:ABC-type transporter activity"/>
    <property type="evidence" value="ECO:0007669"/>
    <property type="project" value="InterPro"/>
</dbReference>
<dbReference type="InterPro" id="IPR055396">
    <property type="entry name" value="DUF7088"/>
</dbReference>
<feature type="transmembrane region" description="Helical" evidence="6">
    <location>
        <begin position="141"/>
        <end position="164"/>
    </location>
</feature>
<evidence type="ECO:0000256" key="3">
    <source>
        <dbReference type="ARBA" id="ARBA00022692"/>
    </source>
</evidence>
<evidence type="ECO:0000256" key="6">
    <source>
        <dbReference type="SAM" id="Phobius"/>
    </source>
</evidence>
<evidence type="ECO:0000259" key="7">
    <source>
        <dbReference type="Pfam" id="PF09822"/>
    </source>
</evidence>
<evidence type="ECO:0000256" key="1">
    <source>
        <dbReference type="ARBA" id="ARBA00004651"/>
    </source>
</evidence>
<dbReference type="InterPro" id="IPR019196">
    <property type="entry name" value="ABC_transp_unknown"/>
</dbReference>
<keyword evidence="10" id="KW-1185">Reference proteome</keyword>
<comment type="subcellular location">
    <subcellularLocation>
        <location evidence="1">Cell membrane</location>
        <topology evidence="1">Multi-pass membrane protein</topology>
    </subcellularLocation>
</comment>
<dbReference type="GO" id="GO:0004049">
    <property type="term" value="F:anthranilate synthase activity"/>
    <property type="evidence" value="ECO:0007669"/>
    <property type="project" value="UniProtKB-EC"/>
</dbReference>
<gene>
    <name evidence="9" type="ordered locus">SAR116_2094</name>
</gene>
<dbReference type="STRING" id="488538.SAR116_2094"/>
<evidence type="ECO:0000256" key="2">
    <source>
        <dbReference type="ARBA" id="ARBA00022475"/>
    </source>
</evidence>
<feature type="transmembrane region" description="Helical" evidence="6">
    <location>
        <begin position="268"/>
        <end position="290"/>
    </location>
</feature>
<dbReference type="GO" id="GO:0005886">
    <property type="term" value="C:plasma membrane"/>
    <property type="evidence" value="ECO:0007669"/>
    <property type="project" value="UniProtKB-SubCell"/>
</dbReference>
<evidence type="ECO:0000259" key="8">
    <source>
        <dbReference type="Pfam" id="PF23357"/>
    </source>
</evidence>
<dbReference type="PANTHER" id="PTHR30294:SF29">
    <property type="entry name" value="MULTIDRUG ABC TRANSPORTER PERMEASE YBHS-RELATED"/>
    <property type="match status" value="1"/>
</dbReference>
<dbReference type="eggNOG" id="COG3225">
    <property type="taxonomic scope" value="Bacteria"/>
</dbReference>
<dbReference type="KEGG" id="apb:SAR116_2094"/>
<proteinExistence type="predicted"/>
<organism evidence="9 10">
    <name type="scientific">Puniceispirillum marinum (strain IMCC1322)</name>
    <dbReference type="NCBI Taxonomy" id="488538"/>
    <lineage>
        <taxon>Bacteria</taxon>
        <taxon>Pseudomonadati</taxon>
        <taxon>Pseudomonadota</taxon>
        <taxon>Alphaproteobacteria</taxon>
        <taxon>Candidatus Puniceispirillales</taxon>
        <taxon>Candidatus Puniceispirillaceae</taxon>
        <taxon>Candidatus Puniceispirillum</taxon>
    </lineage>
</organism>
<accession>D5BNE4</accession>
<evidence type="ECO:0000256" key="5">
    <source>
        <dbReference type="ARBA" id="ARBA00023136"/>
    </source>
</evidence>
<dbReference type="Pfam" id="PF12679">
    <property type="entry name" value="ABC2_membrane_2"/>
    <property type="match status" value="1"/>
</dbReference>
<keyword evidence="4 6" id="KW-1133">Transmembrane helix</keyword>